<gene>
    <name evidence="1" type="ORF">OIU79_002607</name>
</gene>
<dbReference type="EMBL" id="JAPFFK010000012">
    <property type="protein sequence ID" value="KAJ6731308.1"/>
    <property type="molecule type" value="Genomic_DNA"/>
</dbReference>
<protein>
    <submittedName>
        <fullName evidence="1">Uncharacterized protein</fullName>
    </submittedName>
</protein>
<reference evidence="1" key="1">
    <citation type="submission" date="2022-11" db="EMBL/GenBank/DDBJ databases">
        <authorList>
            <person name="Hyden B.L."/>
            <person name="Feng K."/>
            <person name="Yates T."/>
            <person name="Jawdy S."/>
            <person name="Smart L.B."/>
            <person name="Muchero W."/>
        </authorList>
    </citation>
    <scope>NUCLEOTIDE SEQUENCE</scope>
    <source>
        <tissue evidence="1">Shoot tip</tissue>
    </source>
</reference>
<organism evidence="1 2">
    <name type="scientific">Salix purpurea</name>
    <name type="common">Purple osier willow</name>
    <dbReference type="NCBI Taxonomy" id="77065"/>
    <lineage>
        <taxon>Eukaryota</taxon>
        <taxon>Viridiplantae</taxon>
        <taxon>Streptophyta</taxon>
        <taxon>Embryophyta</taxon>
        <taxon>Tracheophyta</taxon>
        <taxon>Spermatophyta</taxon>
        <taxon>Magnoliopsida</taxon>
        <taxon>eudicotyledons</taxon>
        <taxon>Gunneridae</taxon>
        <taxon>Pentapetalae</taxon>
        <taxon>rosids</taxon>
        <taxon>fabids</taxon>
        <taxon>Malpighiales</taxon>
        <taxon>Salicaceae</taxon>
        <taxon>Saliceae</taxon>
        <taxon>Salix</taxon>
    </lineage>
</organism>
<keyword evidence="2" id="KW-1185">Reference proteome</keyword>
<name>A0A9Q0ZED1_SALPP</name>
<reference evidence="1" key="2">
    <citation type="journal article" date="2023" name="Int. J. Mol. Sci.">
        <title>De Novo Assembly and Annotation of 11 Diverse Shrub Willow (Salix) Genomes Reveals Novel Gene Organization in Sex-Linked Regions.</title>
        <authorList>
            <person name="Hyden B."/>
            <person name="Feng K."/>
            <person name="Yates T.B."/>
            <person name="Jawdy S."/>
            <person name="Cereghino C."/>
            <person name="Smart L.B."/>
            <person name="Muchero W."/>
        </authorList>
    </citation>
    <scope>NUCLEOTIDE SEQUENCE</scope>
    <source>
        <tissue evidence="1">Shoot tip</tissue>
    </source>
</reference>
<dbReference type="AlphaFoldDB" id="A0A9Q0ZED1"/>
<evidence type="ECO:0000313" key="1">
    <source>
        <dbReference type="EMBL" id="KAJ6731308.1"/>
    </source>
</evidence>
<accession>A0A9Q0ZED1</accession>
<proteinExistence type="predicted"/>
<comment type="caution">
    <text evidence="1">The sequence shown here is derived from an EMBL/GenBank/DDBJ whole genome shotgun (WGS) entry which is preliminary data.</text>
</comment>
<sequence length="180" mass="19197">MYAPPGSRIDSACPTLGKSSYLKTLTGGTSRLSPGHEWRNAALMTSISKRNTLSDEELGGGTPHVSCDGVVISSGIGIQNDDSVASAQIPLPNSGISRPVEPAGGEWRDLLSSSHSSANCPKLVHFSDSGNAENCTLFLYSNCDVWKVCVVAGKFHGFEALNSFATKMVEFCTKLFHMLR</sequence>
<evidence type="ECO:0000313" key="2">
    <source>
        <dbReference type="Proteomes" id="UP001151532"/>
    </source>
</evidence>
<dbReference type="Proteomes" id="UP001151532">
    <property type="component" value="Chromosome 18"/>
</dbReference>